<name>A0A5C1ADG7_9BACT</name>
<keyword evidence="2" id="KW-0731">Sigma factor</keyword>
<reference evidence="7" key="1">
    <citation type="submission" date="2019-08" db="EMBL/GenBank/DDBJ databases">
        <title>Limnoglobus roseus gen. nov., sp. nov., a novel freshwater planctomycete with a giant genome from the family Gemmataceae.</title>
        <authorList>
            <person name="Kulichevskaya I.S."/>
            <person name="Naumoff D.G."/>
            <person name="Miroshnikov K."/>
            <person name="Ivanova A."/>
            <person name="Philippov D.A."/>
            <person name="Hakobyan A."/>
            <person name="Rijpstra I.C."/>
            <person name="Sinninghe Damste J.S."/>
            <person name="Liesack W."/>
            <person name="Dedysh S.N."/>
        </authorList>
    </citation>
    <scope>NUCLEOTIDE SEQUENCE [LARGE SCALE GENOMIC DNA]</scope>
    <source>
        <strain evidence="7">PX52</strain>
    </source>
</reference>
<keyword evidence="1" id="KW-0805">Transcription regulation</keyword>
<dbReference type="SUPFAM" id="SSF88946">
    <property type="entry name" value="Sigma2 domain of RNA polymerase sigma factors"/>
    <property type="match status" value="1"/>
</dbReference>
<dbReference type="AlphaFoldDB" id="A0A5C1ADG7"/>
<evidence type="ECO:0000259" key="5">
    <source>
        <dbReference type="Pfam" id="PF04542"/>
    </source>
</evidence>
<dbReference type="InterPro" id="IPR014284">
    <property type="entry name" value="RNA_pol_sigma-70_dom"/>
</dbReference>
<dbReference type="GO" id="GO:0003677">
    <property type="term" value="F:DNA binding"/>
    <property type="evidence" value="ECO:0007669"/>
    <property type="project" value="UniProtKB-KW"/>
</dbReference>
<keyword evidence="4" id="KW-0804">Transcription</keyword>
<evidence type="ECO:0000256" key="2">
    <source>
        <dbReference type="ARBA" id="ARBA00023082"/>
    </source>
</evidence>
<dbReference type="Pfam" id="PF04542">
    <property type="entry name" value="Sigma70_r2"/>
    <property type="match status" value="1"/>
</dbReference>
<protein>
    <submittedName>
        <fullName evidence="6">Sigma-70 family RNA polymerase sigma factor</fullName>
    </submittedName>
</protein>
<keyword evidence="3" id="KW-0238">DNA-binding</keyword>
<dbReference type="PANTHER" id="PTHR43133">
    <property type="entry name" value="RNA POLYMERASE ECF-TYPE SIGMA FACTO"/>
    <property type="match status" value="1"/>
</dbReference>
<dbReference type="PANTHER" id="PTHR43133:SF8">
    <property type="entry name" value="RNA POLYMERASE SIGMA FACTOR HI_1459-RELATED"/>
    <property type="match status" value="1"/>
</dbReference>
<dbReference type="GO" id="GO:0016987">
    <property type="term" value="F:sigma factor activity"/>
    <property type="evidence" value="ECO:0007669"/>
    <property type="project" value="UniProtKB-KW"/>
</dbReference>
<organism evidence="6 7">
    <name type="scientific">Limnoglobus roseus</name>
    <dbReference type="NCBI Taxonomy" id="2598579"/>
    <lineage>
        <taxon>Bacteria</taxon>
        <taxon>Pseudomonadati</taxon>
        <taxon>Planctomycetota</taxon>
        <taxon>Planctomycetia</taxon>
        <taxon>Gemmatales</taxon>
        <taxon>Gemmataceae</taxon>
        <taxon>Limnoglobus</taxon>
    </lineage>
</organism>
<evidence type="ECO:0000256" key="1">
    <source>
        <dbReference type="ARBA" id="ARBA00023015"/>
    </source>
</evidence>
<dbReference type="Gene3D" id="1.10.1740.10">
    <property type="match status" value="1"/>
</dbReference>
<sequence>MFSTSSGLLERLRHPHATRDWDRFVDLYAPLLFAWADRLGVPRQDAADLVQDVFATLVEKLPTFEYDPAKSFRTWLKAVLHNRLRAWRRKGAGARRVGGDSAVADLPAAGGPDLDAAEYHAHLARRALDVMRADFTPDTWTACWEVVVNGRSAAAVAADLGLTVNAVYLAKARVLRRLREELAGLLD</sequence>
<dbReference type="InterPro" id="IPR007627">
    <property type="entry name" value="RNA_pol_sigma70_r2"/>
</dbReference>
<dbReference type="InterPro" id="IPR053721">
    <property type="entry name" value="Fimbrial_Adhesin_Reg"/>
</dbReference>
<accession>A0A5C1ADG7</accession>
<dbReference type="OrthoDB" id="281047at2"/>
<dbReference type="NCBIfam" id="TIGR02937">
    <property type="entry name" value="sigma70-ECF"/>
    <property type="match status" value="1"/>
</dbReference>
<dbReference type="RefSeq" id="WP_149111015.1">
    <property type="nucleotide sequence ID" value="NZ_CP042425.1"/>
</dbReference>
<dbReference type="GO" id="GO:0006352">
    <property type="term" value="P:DNA-templated transcription initiation"/>
    <property type="evidence" value="ECO:0007669"/>
    <property type="project" value="InterPro"/>
</dbReference>
<evidence type="ECO:0000313" key="6">
    <source>
        <dbReference type="EMBL" id="QEL16263.1"/>
    </source>
</evidence>
<dbReference type="InterPro" id="IPR039425">
    <property type="entry name" value="RNA_pol_sigma-70-like"/>
</dbReference>
<evidence type="ECO:0000256" key="4">
    <source>
        <dbReference type="ARBA" id="ARBA00023163"/>
    </source>
</evidence>
<dbReference type="Gene3D" id="1.10.10.2690">
    <property type="match status" value="1"/>
</dbReference>
<feature type="domain" description="RNA polymerase sigma-70 region 2" evidence="5">
    <location>
        <begin position="25"/>
        <end position="90"/>
    </location>
</feature>
<dbReference type="KEGG" id="lrs:PX52LOC_03203"/>
<evidence type="ECO:0000313" key="7">
    <source>
        <dbReference type="Proteomes" id="UP000324974"/>
    </source>
</evidence>
<dbReference type="EMBL" id="CP042425">
    <property type="protein sequence ID" value="QEL16263.1"/>
    <property type="molecule type" value="Genomic_DNA"/>
</dbReference>
<gene>
    <name evidence="6" type="ORF">PX52LOC_03203</name>
</gene>
<dbReference type="InterPro" id="IPR013325">
    <property type="entry name" value="RNA_pol_sigma_r2"/>
</dbReference>
<evidence type="ECO:0000256" key="3">
    <source>
        <dbReference type="ARBA" id="ARBA00023125"/>
    </source>
</evidence>
<proteinExistence type="predicted"/>
<dbReference type="Proteomes" id="UP000324974">
    <property type="component" value="Chromosome"/>
</dbReference>
<keyword evidence="7" id="KW-1185">Reference proteome</keyword>